<feature type="domain" description="TerD" evidence="2">
    <location>
        <begin position="2"/>
        <end position="186"/>
    </location>
</feature>
<evidence type="ECO:0000259" key="2">
    <source>
        <dbReference type="Pfam" id="PF02342"/>
    </source>
</evidence>
<dbReference type="Proteomes" id="UP001236507">
    <property type="component" value="Unassembled WGS sequence"/>
</dbReference>
<keyword evidence="1" id="KW-0778">Tellurium resistance</keyword>
<evidence type="ECO:0000313" key="4">
    <source>
        <dbReference type="Proteomes" id="UP001236507"/>
    </source>
</evidence>
<proteinExistence type="predicted"/>
<dbReference type="InterPro" id="IPR003325">
    <property type="entry name" value="TerD"/>
</dbReference>
<dbReference type="PANTHER" id="PTHR32097">
    <property type="entry name" value="CAMP-BINDING PROTEIN 1-RELATED"/>
    <property type="match status" value="1"/>
</dbReference>
<reference evidence="3 4" key="1">
    <citation type="submission" date="2023-05" db="EMBL/GenBank/DDBJ databases">
        <title>Novel species of genus Flectobacillus isolated from stream in China.</title>
        <authorList>
            <person name="Lu H."/>
        </authorList>
    </citation>
    <scope>NUCLEOTIDE SEQUENCE [LARGE SCALE GENOMIC DNA]</scope>
    <source>
        <strain evidence="3 4">KCTC 42575</strain>
    </source>
</reference>
<dbReference type="InterPro" id="IPR051324">
    <property type="entry name" value="Stress/Tellurium_Resist"/>
</dbReference>
<sequence>MINLTKNSRISLEKNGSQLKEISIGLDWGSIQHSYLFGLLKDSTAVDLDGSVSLFADDKQEIETVYFHNLKSRDGAIKHSGDDRVGDSSADNKDNEIIYINLEQINPKVTSIFIYLNSYKQQDFASIPYAKIKIVEGKNHNPQQTFATYNIASDETYSGYVSMIMGKIEKLNNNWTFTALGDPIKAKNIKETVMLIQDRYM</sequence>
<name>A0ABT6Y4U9_9BACT</name>
<organism evidence="3 4">
    <name type="scientific">Flectobacillus roseus</name>
    <dbReference type="NCBI Taxonomy" id="502259"/>
    <lineage>
        <taxon>Bacteria</taxon>
        <taxon>Pseudomonadati</taxon>
        <taxon>Bacteroidota</taxon>
        <taxon>Cytophagia</taxon>
        <taxon>Cytophagales</taxon>
        <taxon>Flectobacillaceae</taxon>
        <taxon>Flectobacillus</taxon>
    </lineage>
</organism>
<keyword evidence="4" id="KW-1185">Reference proteome</keyword>
<dbReference type="Gene3D" id="2.60.60.30">
    <property type="entry name" value="sav2460 like domains"/>
    <property type="match status" value="1"/>
</dbReference>
<dbReference type="EMBL" id="JASHIF010000003">
    <property type="protein sequence ID" value="MDI9858504.1"/>
    <property type="molecule type" value="Genomic_DNA"/>
</dbReference>
<accession>A0ABT6Y4U9</accession>
<dbReference type="CDD" id="cd06974">
    <property type="entry name" value="TerD_like"/>
    <property type="match status" value="1"/>
</dbReference>
<comment type="caution">
    <text evidence="3">The sequence shown here is derived from an EMBL/GenBank/DDBJ whole genome shotgun (WGS) entry which is preliminary data.</text>
</comment>
<dbReference type="PANTHER" id="PTHR32097:SF17">
    <property type="entry name" value="CAMP-BINDING PROTEIN 1-RELATED"/>
    <property type="match status" value="1"/>
</dbReference>
<protein>
    <submittedName>
        <fullName evidence="3">TerD family protein</fullName>
    </submittedName>
</protein>
<evidence type="ECO:0000256" key="1">
    <source>
        <dbReference type="ARBA" id="ARBA00022686"/>
    </source>
</evidence>
<gene>
    <name evidence="3" type="ORF">QM524_04725</name>
</gene>
<dbReference type="Pfam" id="PF02342">
    <property type="entry name" value="TerD"/>
    <property type="match status" value="1"/>
</dbReference>
<dbReference type="RefSeq" id="WP_283343703.1">
    <property type="nucleotide sequence ID" value="NZ_JASHIF010000003.1"/>
</dbReference>
<evidence type="ECO:0000313" key="3">
    <source>
        <dbReference type="EMBL" id="MDI9858504.1"/>
    </source>
</evidence>